<dbReference type="InterPro" id="IPR011009">
    <property type="entry name" value="Kinase-like_dom_sf"/>
</dbReference>
<evidence type="ECO:0000313" key="2">
    <source>
        <dbReference type="EMBL" id="OMO61218.1"/>
    </source>
</evidence>
<dbReference type="InterPro" id="IPR000719">
    <property type="entry name" value="Prot_kinase_dom"/>
</dbReference>
<sequence length="349" mass="40785">MQVTNYSWCDDEIRRHRLMEDRFKKVCDIEWKKREITEIESRLNVNNNQPEIAFPPLNSAHNRELRERKKTTDNNLPQVVVPLLNSAHNNKEPSKDFVVMILKGLVEIHSRGYVHSDLKPENILIFRQEDCSDLPILKIADFGLAKVIGVKDTDDDWEYGFRGTPPYMSPESILGEISGALDVWSLGCIVIEMLTGGMAWNYQGPEDLRDKLLWGKKPDIPEDMSTSGKDFVMKCFVRDPNERWSARMLLHHPFLQEKSTLGTKFSDSISPESQLVYRDIVRKNFKCMWKIFQIIRDIRRKAASLDEIKLSWIRRETQFKKKMCMINWVDLPHIRLTFILDKDALPIPP</sequence>
<dbReference type="Proteomes" id="UP000188268">
    <property type="component" value="Unassembled WGS sequence"/>
</dbReference>
<protein>
    <recommendedName>
        <fullName evidence="1">Protein kinase domain-containing protein</fullName>
    </recommendedName>
</protein>
<dbReference type="SMART" id="SM00220">
    <property type="entry name" value="S_TKc"/>
    <property type="match status" value="1"/>
</dbReference>
<dbReference type="InterPro" id="IPR008271">
    <property type="entry name" value="Ser/Thr_kinase_AS"/>
</dbReference>
<accession>A0A1R3GSV9</accession>
<dbReference type="GO" id="GO:0007165">
    <property type="term" value="P:signal transduction"/>
    <property type="evidence" value="ECO:0007669"/>
    <property type="project" value="TreeGrafter"/>
</dbReference>
<dbReference type="PROSITE" id="PS00108">
    <property type="entry name" value="PROTEIN_KINASE_ST"/>
    <property type="match status" value="1"/>
</dbReference>
<feature type="domain" description="Protein kinase" evidence="1">
    <location>
        <begin position="1"/>
        <end position="255"/>
    </location>
</feature>
<gene>
    <name evidence="2" type="ORF">CCACVL1_23673</name>
</gene>
<evidence type="ECO:0000313" key="3">
    <source>
        <dbReference type="Proteomes" id="UP000188268"/>
    </source>
</evidence>
<dbReference type="SUPFAM" id="SSF56112">
    <property type="entry name" value="Protein kinase-like (PK-like)"/>
    <property type="match status" value="1"/>
</dbReference>
<dbReference type="STRING" id="210143.A0A1R3GSV9"/>
<dbReference type="GO" id="GO:0004672">
    <property type="term" value="F:protein kinase activity"/>
    <property type="evidence" value="ECO:0007669"/>
    <property type="project" value="InterPro"/>
</dbReference>
<dbReference type="Pfam" id="PF00069">
    <property type="entry name" value="Pkinase"/>
    <property type="match status" value="1"/>
</dbReference>
<dbReference type="OrthoDB" id="25592at2759"/>
<keyword evidence="3" id="KW-1185">Reference proteome</keyword>
<dbReference type="Gramene" id="OMO61218">
    <property type="protein sequence ID" value="OMO61218"/>
    <property type="gene ID" value="CCACVL1_23673"/>
</dbReference>
<proteinExistence type="predicted"/>
<dbReference type="PANTHER" id="PTHR48011">
    <property type="entry name" value="CCR4-NOT TRANSCRIPTIONAL COMPLEX SUBUNIT CAF120-RELATED"/>
    <property type="match status" value="1"/>
</dbReference>
<dbReference type="EMBL" id="AWWV01013537">
    <property type="protein sequence ID" value="OMO61218.1"/>
    <property type="molecule type" value="Genomic_DNA"/>
</dbReference>
<dbReference type="InterPro" id="IPR052751">
    <property type="entry name" value="Plant_MAPKKK"/>
</dbReference>
<reference evidence="2 3" key="1">
    <citation type="submission" date="2013-09" db="EMBL/GenBank/DDBJ databases">
        <title>Corchorus capsularis genome sequencing.</title>
        <authorList>
            <person name="Alam M."/>
            <person name="Haque M.S."/>
            <person name="Islam M.S."/>
            <person name="Emdad E.M."/>
            <person name="Islam M.M."/>
            <person name="Ahmed B."/>
            <person name="Halim A."/>
            <person name="Hossen Q.M.M."/>
            <person name="Hossain M.Z."/>
            <person name="Ahmed R."/>
            <person name="Khan M.M."/>
            <person name="Islam R."/>
            <person name="Rashid M.M."/>
            <person name="Khan S.A."/>
            <person name="Rahman M.S."/>
            <person name="Alam M."/>
        </authorList>
    </citation>
    <scope>NUCLEOTIDE SEQUENCE [LARGE SCALE GENOMIC DNA]</scope>
    <source>
        <strain evidence="3">cv. CVL-1</strain>
        <tissue evidence="2">Whole seedling</tissue>
    </source>
</reference>
<organism evidence="2 3">
    <name type="scientific">Corchorus capsularis</name>
    <name type="common">Jute</name>
    <dbReference type="NCBI Taxonomy" id="210143"/>
    <lineage>
        <taxon>Eukaryota</taxon>
        <taxon>Viridiplantae</taxon>
        <taxon>Streptophyta</taxon>
        <taxon>Embryophyta</taxon>
        <taxon>Tracheophyta</taxon>
        <taxon>Spermatophyta</taxon>
        <taxon>Magnoliopsida</taxon>
        <taxon>eudicotyledons</taxon>
        <taxon>Gunneridae</taxon>
        <taxon>Pentapetalae</taxon>
        <taxon>rosids</taxon>
        <taxon>malvids</taxon>
        <taxon>Malvales</taxon>
        <taxon>Malvaceae</taxon>
        <taxon>Grewioideae</taxon>
        <taxon>Apeibeae</taxon>
        <taxon>Corchorus</taxon>
    </lineage>
</organism>
<name>A0A1R3GSV9_COCAP</name>
<dbReference type="GO" id="GO:0005524">
    <property type="term" value="F:ATP binding"/>
    <property type="evidence" value="ECO:0007669"/>
    <property type="project" value="InterPro"/>
</dbReference>
<dbReference type="PROSITE" id="PS50011">
    <property type="entry name" value="PROTEIN_KINASE_DOM"/>
    <property type="match status" value="1"/>
</dbReference>
<dbReference type="AlphaFoldDB" id="A0A1R3GSV9"/>
<dbReference type="PANTHER" id="PTHR48011:SF51">
    <property type="entry name" value="PROTEIN KINASE SUPERFAMILY PROTEIN"/>
    <property type="match status" value="1"/>
</dbReference>
<comment type="caution">
    <text evidence="2">The sequence shown here is derived from an EMBL/GenBank/DDBJ whole genome shotgun (WGS) entry which is preliminary data.</text>
</comment>
<dbReference type="Gene3D" id="1.10.510.10">
    <property type="entry name" value="Transferase(Phosphotransferase) domain 1"/>
    <property type="match status" value="1"/>
</dbReference>
<evidence type="ECO:0000259" key="1">
    <source>
        <dbReference type="PROSITE" id="PS50011"/>
    </source>
</evidence>